<dbReference type="AlphaFoldDB" id="A0A2P2P3Q6"/>
<reference evidence="1" key="1">
    <citation type="submission" date="2018-02" db="EMBL/GenBank/DDBJ databases">
        <title>Rhizophora mucronata_Transcriptome.</title>
        <authorList>
            <person name="Meera S.P."/>
            <person name="Sreeshan A."/>
            <person name="Augustine A."/>
        </authorList>
    </citation>
    <scope>NUCLEOTIDE SEQUENCE</scope>
    <source>
        <tissue evidence="1">Leaf</tissue>
    </source>
</reference>
<evidence type="ECO:0000313" key="1">
    <source>
        <dbReference type="EMBL" id="MBX49261.1"/>
    </source>
</evidence>
<accession>A0A2P2P3Q6</accession>
<sequence length="34" mass="4191">MLFFKTLFPSYQRKLFFPFPFPFPFKPNSKNLCD</sequence>
<proteinExistence type="predicted"/>
<protein>
    <submittedName>
        <fullName evidence="1">Uncharacterized protein</fullName>
    </submittedName>
</protein>
<name>A0A2P2P3Q6_RHIMU</name>
<dbReference type="EMBL" id="GGEC01068777">
    <property type="protein sequence ID" value="MBX49261.1"/>
    <property type="molecule type" value="Transcribed_RNA"/>
</dbReference>
<organism evidence="1">
    <name type="scientific">Rhizophora mucronata</name>
    <name type="common">Asiatic mangrove</name>
    <dbReference type="NCBI Taxonomy" id="61149"/>
    <lineage>
        <taxon>Eukaryota</taxon>
        <taxon>Viridiplantae</taxon>
        <taxon>Streptophyta</taxon>
        <taxon>Embryophyta</taxon>
        <taxon>Tracheophyta</taxon>
        <taxon>Spermatophyta</taxon>
        <taxon>Magnoliopsida</taxon>
        <taxon>eudicotyledons</taxon>
        <taxon>Gunneridae</taxon>
        <taxon>Pentapetalae</taxon>
        <taxon>rosids</taxon>
        <taxon>fabids</taxon>
        <taxon>Malpighiales</taxon>
        <taxon>Rhizophoraceae</taxon>
        <taxon>Rhizophora</taxon>
    </lineage>
</organism>